<dbReference type="InterPro" id="IPR000718">
    <property type="entry name" value="Peptidase_M13"/>
</dbReference>
<reference evidence="3" key="1">
    <citation type="submission" date="2023-07" db="EMBL/GenBank/DDBJ databases">
        <authorList>
            <consortium name="CYATHOMIX"/>
        </authorList>
    </citation>
    <scope>NUCLEOTIDE SEQUENCE</scope>
    <source>
        <strain evidence="3">N/A</strain>
    </source>
</reference>
<name>A0AA36DJR8_CYLNA</name>
<accession>A0AA36DJR8</accession>
<protein>
    <recommendedName>
        <fullName evidence="2">Peptidase M13 N-terminal domain-containing protein</fullName>
    </recommendedName>
</protein>
<dbReference type="Pfam" id="PF05649">
    <property type="entry name" value="Peptidase_M13_N"/>
    <property type="match status" value="1"/>
</dbReference>
<dbReference type="Gene3D" id="1.10.1380.10">
    <property type="entry name" value="Neutral endopeptidase , domain2"/>
    <property type="match status" value="1"/>
</dbReference>
<comment type="caution">
    <text evidence="3">The sequence shown here is derived from an EMBL/GenBank/DDBJ whole genome shotgun (WGS) entry which is preliminary data.</text>
</comment>
<dbReference type="SUPFAM" id="SSF55486">
    <property type="entry name" value="Metalloproteases ('zincins'), catalytic domain"/>
    <property type="match status" value="1"/>
</dbReference>
<comment type="similarity">
    <text evidence="1">Belongs to the peptidase M13 family.</text>
</comment>
<dbReference type="GO" id="GO:0004222">
    <property type="term" value="F:metalloendopeptidase activity"/>
    <property type="evidence" value="ECO:0007669"/>
    <property type="project" value="InterPro"/>
</dbReference>
<dbReference type="InterPro" id="IPR008753">
    <property type="entry name" value="Peptidase_M13_N"/>
</dbReference>
<dbReference type="PROSITE" id="PS51885">
    <property type="entry name" value="NEPRILYSIN"/>
    <property type="match status" value="1"/>
</dbReference>
<evidence type="ECO:0000256" key="1">
    <source>
        <dbReference type="ARBA" id="ARBA00007357"/>
    </source>
</evidence>
<dbReference type="EMBL" id="CATQJL010000001">
    <property type="protein sequence ID" value="CAJ0588942.1"/>
    <property type="molecule type" value="Genomic_DNA"/>
</dbReference>
<dbReference type="Proteomes" id="UP001176961">
    <property type="component" value="Unassembled WGS sequence"/>
</dbReference>
<evidence type="ECO:0000313" key="3">
    <source>
        <dbReference type="EMBL" id="CAJ0588942.1"/>
    </source>
</evidence>
<feature type="non-terminal residue" evidence="3">
    <location>
        <position position="1"/>
    </location>
</feature>
<feature type="domain" description="Peptidase M13 N-terminal" evidence="2">
    <location>
        <begin position="8"/>
        <end position="118"/>
    </location>
</feature>
<organism evidence="3 4">
    <name type="scientific">Cylicocyclus nassatus</name>
    <name type="common">Nematode worm</name>
    <dbReference type="NCBI Taxonomy" id="53992"/>
    <lineage>
        <taxon>Eukaryota</taxon>
        <taxon>Metazoa</taxon>
        <taxon>Ecdysozoa</taxon>
        <taxon>Nematoda</taxon>
        <taxon>Chromadorea</taxon>
        <taxon>Rhabditida</taxon>
        <taxon>Rhabditina</taxon>
        <taxon>Rhabditomorpha</taxon>
        <taxon>Strongyloidea</taxon>
        <taxon>Strongylidae</taxon>
        <taxon>Cylicocyclus</taxon>
    </lineage>
</organism>
<evidence type="ECO:0000259" key="2">
    <source>
        <dbReference type="Pfam" id="PF05649"/>
    </source>
</evidence>
<evidence type="ECO:0000313" key="4">
    <source>
        <dbReference type="Proteomes" id="UP001176961"/>
    </source>
</evidence>
<proteinExistence type="inferred from homology"/>
<dbReference type="InterPro" id="IPR042089">
    <property type="entry name" value="Peptidase_M13_dom_2"/>
</dbReference>
<keyword evidence="4" id="KW-1185">Reference proteome</keyword>
<gene>
    <name evidence="3" type="ORF">CYNAS_LOCUS925</name>
</gene>
<dbReference type="AlphaFoldDB" id="A0AA36DJR8"/>
<dbReference type="GO" id="GO:0006508">
    <property type="term" value="P:proteolysis"/>
    <property type="evidence" value="ECO:0007669"/>
    <property type="project" value="InterPro"/>
</dbReference>
<sequence length="119" mass="14014">MHSTKIEALKRSLVSKVELFQKDANLTTNRTEIEKDIDELVKFETEMAQILVADEHRSNYSRLYNLRHLNNLQELMPLVDWSRFFLAIAPRDSHQYLRSNPEVLIAEIDYLRGITKVLN</sequence>